<gene>
    <name evidence="1" type="ORF">DVJ77_02925</name>
</gene>
<reference evidence="1 2" key="1">
    <citation type="submission" date="2018-07" db="EMBL/GenBank/DDBJ databases">
        <title>Dyella tabacisoli L4-6T, whole genome shotgun sequence.</title>
        <authorList>
            <person name="Zhou X.-K."/>
            <person name="Li W.-J."/>
            <person name="Duan Y.-Q."/>
        </authorList>
    </citation>
    <scope>NUCLEOTIDE SEQUENCE [LARGE SCALE GENOMIC DNA]</scope>
    <source>
        <strain evidence="1 2">L4-6</strain>
    </source>
</reference>
<accession>A0A369UU23</accession>
<protein>
    <submittedName>
        <fullName evidence="1">Uncharacterized protein</fullName>
    </submittedName>
</protein>
<sequence length="79" mass="8714">MGKSMDRGVEDRWLEARANLLALVGGREPVTCLIPEWESVDLAMGLRWLQASIYEGFLVGYQGADDGAGVTIRFEISEP</sequence>
<proteinExistence type="predicted"/>
<organism evidence="1 2">
    <name type="scientific">Dyella tabacisoli</name>
    <dbReference type="NCBI Taxonomy" id="2282381"/>
    <lineage>
        <taxon>Bacteria</taxon>
        <taxon>Pseudomonadati</taxon>
        <taxon>Pseudomonadota</taxon>
        <taxon>Gammaproteobacteria</taxon>
        <taxon>Lysobacterales</taxon>
        <taxon>Rhodanobacteraceae</taxon>
        <taxon>Dyella</taxon>
    </lineage>
</organism>
<keyword evidence="2" id="KW-1185">Reference proteome</keyword>
<evidence type="ECO:0000313" key="1">
    <source>
        <dbReference type="EMBL" id="RDD83545.1"/>
    </source>
</evidence>
<dbReference type="EMBL" id="QQAH01000001">
    <property type="protein sequence ID" value="RDD83545.1"/>
    <property type="molecule type" value="Genomic_DNA"/>
</dbReference>
<evidence type="ECO:0000313" key="2">
    <source>
        <dbReference type="Proteomes" id="UP000253782"/>
    </source>
</evidence>
<comment type="caution">
    <text evidence="1">The sequence shown here is derived from an EMBL/GenBank/DDBJ whole genome shotgun (WGS) entry which is preliminary data.</text>
</comment>
<name>A0A369UU23_9GAMM</name>
<dbReference type="AlphaFoldDB" id="A0A369UU23"/>
<dbReference type="Proteomes" id="UP000253782">
    <property type="component" value="Unassembled WGS sequence"/>
</dbReference>